<keyword evidence="3" id="KW-1185">Reference proteome</keyword>
<dbReference type="Proteomes" id="UP001331761">
    <property type="component" value="Unassembled WGS sequence"/>
</dbReference>
<evidence type="ECO:0008006" key="4">
    <source>
        <dbReference type="Google" id="ProtNLM"/>
    </source>
</evidence>
<dbReference type="InterPro" id="IPR028082">
    <property type="entry name" value="Peripla_BP_I"/>
</dbReference>
<protein>
    <recommendedName>
        <fullName evidence="4">Receptor ligand binding region domain-containing protein</fullName>
    </recommendedName>
</protein>
<reference evidence="2 3" key="1">
    <citation type="submission" date="2019-10" db="EMBL/GenBank/DDBJ databases">
        <title>Assembly and Annotation for the nematode Trichostrongylus colubriformis.</title>
        <authorList>
            <person name="Martin J."/>
        </authorList>
    </citation>
    <scope>NUCLEOTIDE SEQUENCE [LARGE SCALE GENOMIC DNA]</scope>
    <source>
        <strain evidence="2">G859</strain>
        <tissue evidence="2">Whole worm</tissue>
    </source>
</reference>
<proteinExistence type="predicted"/>
<dbReference type="EMBL" id="WIXE01023463">
    <property type="protein sequence ID" value="KAK5966455.1"/>
    <property type="molecule type" value="Genomic_DNA"/>
</dbReference>
<dbReference type="AlphaFoldDB" id="A0AAN8EXL3"/>
<feature type="signal peptide" evidence="1">
    <location>
        <begin position="1"/>
        <end position="17"/>
    </location>
</feature>
<sequence length="126" mass="13670">MKFFITLLLFTFHPSFLEPKILNVGFLCAYNNTEISPYVGWRETAGGIGVAWDKILADRMLPEYDILNLSWVMGECVEASDAGAVINWVQSGADVVIGPACSGCGFASFSSIEKSESGSLFTGIFL</sequence>
<feature type="chain" id="PRO_5042918609" description="Receptor ligand binding region domain-containing protein" evidence="1">
    <location>
        <begin position="18"/>
        <end position="126"/>
    </location>
</feature>
<evidence type="ECO:0000256" key="1">
    <source>
        <dbReference type="SAM" id="SignalP"/>
    </source>
</evidence>
<keyword evidence="1" id="KW-0732">Signal</keyword>
<comment type="caution">
    <text evidence="2">The sequence shown here is derived from an EMBL/GenBank/DDBJ whole genome shotgun (WGS) entry which is preliminary data.</text>
</comment>
<dbReference type="SUPFAM" id="SSF53822">
    <property type="entry name" value="Periplasmic binding protein-like I"/>
    <property type="match status" value="1"/>
</dbReference>
<evidence type="ECO:0000313" key="2">
    <source>
        <dbReference type="EMBL" id="KAK5966455.1"/>
    </source>
</evidence>
<accession>A0AAN8EXL3</accession>
<gene>
    <name evidence="2" type="ORF">GCK32_006377</name>
</gene>
<evidence type="ECO:0000313" key="3">
    <source>
        <dbReference type="Proteomes" id="UP001331761"/>
    </source>
</evidence>
<dbReference type="Gene3D" id="3.40.50.2300">
    <property type="match status" value="1"/>
</dbReference>
<name>A0AAN8EXL3_TRICO</name>
<organism evidence="2 3">
    <name type="scientific">Trichostrongylus colubriformis</name>
    <name type="common">Black scour worm</name>
    <dbReference type="NCBI Taxonomy" id="6319"/>
    <lineage>
        <taxon>Eukaryota</taxon>
        <taxon>Metazoa</taxon>
        <taxon>Ecdysozoa</taxon>
        <taxon>Nematoda</taxon>
        <taxon>Chromadorea</taxon>
        <taxon>Rhabditida</taxon>
        <taxon>Rhabditina</taxon>
        <taxon>Rhabditomorpha</taxon>
        <taxon>Strongyloidea</taxon>
        <taxon>Trichostrongylidae</taxon>
        <taxon>Trichostrongylus</taxon>
    </lineage>
</organism>